<evidence type="ECO:0000256" key="3">
    <source>
        <dbReference type="PIRSR" id="PIRSR607754-3"/>
    </source>
</evidence>
<organism evidence="4 5">
    <name type="scientific">Muraenolepis orangiensis</name>
    <name type="common">Patagonian moray cod</name>
    <dbReference type="NCBI Taxonomy" id="630683"/>
    <lineage>
        <taxon>Eukaryota</taxon>
        <taxon>Metazoa</taxon>
        <taxon>Chordata</taxon>
        <taxon>Craniata</taxon>
        <taxon>Vertebrata</taxon>
        <taxon>Euteleostomi</taxon>
        <taxon>Actinopterygii</taxon>
        <taxon>Neopterygii</taxon>
        <taxon>Teleostei</taxon>
        <taxon>Neoteleostei</taxon>
        <taxon>Acanthomorphata</taxon>
        <taxon>Zeiogadaria</taxon>
        <taxon>Gadariae</taxon>
        <taxon>Gadiformes</taxon>
        <taxon>Muraenolepidoidei</taxon>
        <taxon>Muraenolepididae</taxon>
        <taxon>Muraenolepis</taxon>
    </lineage>
</organism>
<dbReference type="SUPFAM" id="SSF53448">
    <property type="entry name" value="Nucleotide-diphospho-sugar transferases"/>
    <property type="match status" value="1"/>
</dbReference>
<dbReference type="GO" id="GO:0009312">
    <property type="term" value="P:oligosaccharide biosynthetic process"/>
    <property type="evidence" value="ECO:0007669"/>
    <property type="project" value="InterPro"/>
</dbReference>
<accession>A0A9Q0EF75</accession>
<dbReference type="InterPro" id="IPR007754">
    <property type="entry name" value="GlcNAc_II"/>
</dbReference>
<feature type="binding site" evidence="1">
    <location>
        <begin position="95"/>
        <end position="99"/>
    </location>
    <ligand>
        <name>substrate</name>
    </ligand>
</feature>
<feature type="binding site" evidence="1">
    <location>
        <begin position="201"/>
        <end position="205"/>
    </location>
    <ligand>
        <name>substrate</name>
    </ligand>
</feature>
<dbReference type="Proteomes" id="UP001148018">
    <property type="component" value="Unassembled WGS sequence"/>
</dbReference>
<dbReference type="GO" id="GO:0046872">
    <property type="term" value="F:metal ion binding"/>
    <property type="evidence" value="ECO:0007669"/>
    <property type="project" value="UniProtKB-KW"/>
</dbReference>
<feature type="disulfide bond" evidence="3">
    <location>
        <begin position="307"/>
        <end position="330"/>
    </location>
</feature>
<comment type="cofactor">
    <cofactor evidence="2">
        <name>Mn(2+)</name>
        <dbReference type="ChEBI" id="CHEBI:29035"/>
    </cofactor>
</comment>
<dbReference type="AlphaFoldDB" id="A0A9Q0EF75"/>
<feature type="binding site" evidence="2">
    <location>
        <position position="347"/>
    </location>
    <ligand>
        <name>Mn(2+)</name>
        <dbReference type="ChEBI" id="CHEBI:29035"/>
    </ligand>
</feature>
<feature type="binding site" evidence="2">
    <location>
        <position position="233"/>
    </location>
    <ligand>
        <name>Mn(2+)</name>
        <dbReference type="ChEBI" id="CHEBI:29035"/>
    </ligand>
</feature>
<feature type="disulfide bond" evidence="3">
    <location>
        <begin position="351"/>
        <end position="360"/>
    </location>
</feature>
<keyword evidence="3" id="KW-1015">Disulfide bond</keyword>
<evidence type="ECO:0000313" key="4">
    <source>
        <dbReference type="EMBL" id="KAJ3606195.1"/>
    </source>
</evidence>
<name>A0A9Q0EF75_9TELE</name>
<protein>
    <recommendedName>
        <fullName evidence="6">Alpha-1,6-mannosyl-glycoprotein 2-beta-N-acetylglucosaminyltransferase</fullName>
    </recommendedName>
</protein>
<evidence type="ECO:0008006" key="6">
    <source>
        <dbReference type="Google" id="ProtNLM"/>
    </source>
</evidence>
<dbReference type="Gene3D" id="3.90.550.10">
    <property type="entry name" value="Spore Coat Polysaccharide Biosynthesis Protein SpsA, Chain A"/>
    <property type="match status" value="1"/>
</dbReference>
<feature type="disulfide bond" evidence="3">
    <location>
        <begin position="255"/>
        <end position="258"/>
    </location>
</feature>
<keyword evidence="5" id="KW-1185">Reference proteome</keyword>
<feature type="binding site" evidence="1">
    <location>
        <position position="126"/>
    </location>
    <ligand>
        <name>substrate</name>
    </ligand>
</feature>
<evidence type="ECO:0000256" key="1">
    <source>
        <dbReference type="PIRSR" id="PIRSR607754-1"/>
    </source>
</evidence>
<reference evidence="4" key="1">
    <citation type="submission" date="2022-07" db="EMBL/GenBank/DDBJ databases">
        <title>Chromosome-level genome of Muraenolepis orangiensis.</title>
        <authorList>
            <person name="Kim J."/>
        </authorList>
    </citation>
    <scope>NUCLEOTIDE SEQUENCE</scope>
    <source>
        <strain evidence="4">KU_S4_2022</strain>
        <tissue evidence="4">Muscle</tissue>
    </source>
</reference>
<dbReference type="PANTHER" id="PTHR12871">
    <property type="entry name" value="BETA-1,2-N-ACETYLGLUCOSAMINYLTRANSFERASE II"/>
    <property type="match status" value="1"/>
</dbReference>
<feature type="disulfide bond" evidence="3">
    <location>
        <begin position="312"/>
        <end position="414"/>
    </location>
</feature>
<feature type="disulfide bond" evidence="3">
    <location>
        <begin position="168"/>
        <end position="182"/>
    </location>
</feature>
<dbReference type="GO" id="GO:0000139">
    <property type="term" value="C:Golgi membrane"/>
    <property type="evidence" value="ECO:0007669"/>
    <property type="project" value="TreeGrafter"/>
</dbReference>
<proteinExistence type="predicted"/>
<dbReference type="PANTHER" id="PTHR12871:SF3">
    <property type="entry name" value="ALPHA-1,6-MANNOSYL-GLYCOPROTEIN 2-BETA-N-ACETYLGLUCOSAMINYLTRANSFERASE"/>
    <property type="match status" value="1"/>
</dbReference>
<comment type="caution">
    <text evidence="4">The sequence shown here is derived from an EMBL/GenBank/DDBJ whole genome shotgun (WGS) entry which is preliminary data.</text>
</comment>
<keyword evidence="2" id="KW-0479">Metal-binding</keyword>
<evidence type="ECO:0000256" key="2">
    <source>
        <dbReference type="PIRSR" id="PIRSR607754-2"/>
    </source>
</evidence>
<dbReference type="GO" id="GO:0008455">
    <property type="term" value="F:alpha-1,6-mannosylglycoprotein 2-beta-N-acetylglucosaminyltransferase activity"/>
    <property type="evidence" value="ECO:0007669"/>
    <property type="project" value="InterPro"/>
</dbReference>
<dbReference type="Pfam" id="PF05060">
    <property type="entry name" value="MGAT2"/>
    <property type="match status" value="1"/>
</dbReference>
<keyword evidence="2" id="KW-0464">Manganese</keyword>
<dbReference type="InterPro" id="IPR029044">
    <property type="entry name" value="Nucleotide-diphossugar_trans"/>
</dbReference>
<evidence type="ECO:0000313" key="5">
    <source>
        <dbReference type="Proteomes" id="UP001148018"/>
    </source>
</evidence>
<dbReference type="OrthoDB" id="6019616at2759"/>
<sequence length="421" mass="47943">MRLRLVRRNALALFCVSFVIGTLLVSTRVFLSADSEALPKDSFRDSHVSQSDEMLKLNFASVSELAKSVLNADYRQFVLNADRFPLDPQLVLVVQVHDRPQYLRLLIRSLEAASDVQGFLVIFSHDYFSEEINAIVQGITFCKVLQIYFPFSTQLYPESFPGPDPRDCPRDASREQAVQSGCLNAEYPDSYAHYREPAVAQTKHHWWWKMHFVWERVAAMQGYRGFAVFLEEDNYVLPDLYHHYRAMAEYRAAHCPDCDVLALGNHKAPDAGFPGHTAQLVTGSWMSAKHNMGLAVSREVYYKLMGCNEDFCTYDDYNWDWSLQRLSGTCISKPLKVLAARGTRVLHTGDCGLHQKSKECQPEQAAQKVEEYLRLAKDGLFPPGDLVLSTAELVEHKAHVKNGGWGDPRDHTLCKNYARRL</sequence>
<gene>
    <name evidence="4" type="ORF">NHX12_025716</name>
</gene>
<dbReference type="EMBL" id="JANIIK010000042">
    <property type="protein sequence ID" value="KAJ3606195.1"/>
    <property type="molecule type" value="Genomic_DNA"/>
</dbReference>
<dbReference type="GO" id="GO:0006487">
    <property type="term" value="P:protein N-linked glycosylation"/>
    <property type="evidence" value="ECO:0007669"/>
    <property type="project" value="TreeGrafter"/>
</dbReference>
<dbReference type="GO" id="GO:0005795">
    <property type="term" value="C:Golgi stack"/>
    <property type="evidence" value="ECO:0007669"/>
    <property type="project" value="InterPro"/>
</dbReference>